<dbReference type="Gene3D" id="3.40.50.300">
    <property type="entry name" value="P-loop containing nucleotide triphosphate hydrolases"/>
    <property type="match status" value="1"/>
</dbReference>
<keyword evidence="2" id="KW-0813">Transport</keyword>
<evidence type="ECO:0000256" key="2">
    <source>
        <dbReference type="ARBA" id="ARBA00022448"/>
    </source>
</evidence>
<evidence type="ECO:0000256" key="1">
    <source>
        <dbReference type="ARBA" id="ARBA00005417"/>
    </source>
</evidence>
<dbReference type="Pfam" id="PF00005">
    <property type="entry name" value="ABC_tran"/>
    <property type="match status" value="1"/>
</dbReference>
<reference evidence="6" key="1">
    <citation type="submission" date="2020-10" db="EMBL/GenBank/DDBJ databases">
        <authorList>
            <person name="Gilroy R."/>
        </authorList>
    </citation>
    <scope>NUCLEOTIDE SEQUENCE</scope>
    <source>
        <strain evidence="6">ChiW13-3771</strain>
    </source>
</reference>
<dbReference type="InterPro" id="IPR003593">
    <property type="entry name" value="AAA+_ATPase"/>
</dbReference>
<dbReference type="InterPro" id="IPR025302">
    <property type="entry name" value="DrrA1/2-like_C"/>
</dbReference>
<dbReference type="SUPFAM" id="SSF52540">
    <property type="entry name" value="P-loop containing nucleoside triphosphate hydrolases"/>
    <property type="match status" value="1"/>
</dbReference>
<evidence type="ECO:0000313" key="7">
    <source>
        <dbReference type="Proteomes" id="UP000824201"/>
    </source>
</evidence>
<organism evidence="6 7">
    <name type="scientific">Candidatus Fimimorpha faecalis</name>
    <dbReference type="NCBI Taxonomy" id="2840824"/>
    <lineage>
        <taxon>Bacteria</taxon>
        <taxon>Bacillati</taxon>
        <taxon>Bacillota</taxon>
        <taxon>Clostridia</taxon>
        <taxon>Eubacteriales</taxon>
        <taxon>Candidatus Fimimorpha</taxon>
    </lineage>
</organism>
<dbReference type="InterPro" id="IPR003439">
    <property type="entry name" value="ABC_transporter-like_ATP-bd"/>
</dbReference>
<name>A0A9D1EBZ4_9FIRM</name>
<keyword evidence="3" id="KW-0547">Nucleotide-binding</keyword>
<dbReference type="PROSITE" id="PS50893">
    <property type="entry name" value="ABC_TRANSPORTER_2"/>
    <property type="match status" value="1"/>
</dbReference>
<protein>
    <submittedName>
        <fullName evidence="6">ATP-binding cassette domain-containing protein</fullName>
    </submittedName>
</protein>
<accession>A0A9D1EBZ4</accession>
<evidence type="ECO:0000256" key="4">
    <source>
        <dbReference type="ARBA" id="ARBA00022840"/>
    </source>
</evidence>
<dbReference type="AlphaFoldDB" id="A0A9D1EBZ4"/>
<dbReference type="PANTHER" id="PTHR42711">
    <property type="entry name" value="ABC TRANSPORTER ATP-BINDING PROTEIN"/>
    <property type="match status" value="1"/>
</dbReference>
<evidence type="ECO:0000259" key="5">
    <source>
        <dbReference type="PROSITE" id="PS50893"/>
    </source>
</evidence>
<gene>
    <name evidence="6" type="ORF">IAC96_01280</name>
</gene>
<sequence length="311" mass="35471">MKLEVKEIRKSFGDTEILHGITFEVESGVALGLLGRNGAGKTTTIRILMDVFKANEGKILLDGAVFDRKEHQIGYLPEERGLYPKKTVQEQLIYLAMLRGMKKKEAAENTKKWLKRLEVDQYLNRKLETLSKGNQQKVQLASTLVCDPEIVILDEPFSGLDPVNSQILKDVVKELIEQGKIVIFSSHQMSYVEEFCDNIVIIDHGEVALKGRLQEIKREYGRHLYILNAENYEVSELKNKCEKELADYMVVQELKKEFLVLKLKEKVGQEDFLNAILHTDIIIDVFGNYKPSLNDIFVARVGNDGTEGEIK</sequence>
<comment type="similarity">
    <text evidence="1">Belongs to the ABC transporter superfamily.</text>
</comment>
<dbReference type="EMBL" id="DVHN01000010">
    <property type="protein sequence ID" value="HIR87559.1"/>
    <property type="molecule type" value="Genomic_DNA"/>
</dbReference>
<dbReference type="SMART" id="SM00382">
    <property type="entry name" value="AAA"/>
    <property type="match status" value="1"/>
</dbReference>
<dbReference type="GO" id="GO:0016887">
    <property type="term" value="F:ATP hydrolysis activity"/>
    <property type="evidence" value="ECO:0007669"/>
    <property type="project" value="InterPro"/>
</dbReference>
<dbReference type="PANTHER" id="PTHR42711:SF5">
    <property type="entry name" value="ABC TRANSPORTER ATP-BINDING PROTEIN NATA"/>
    <property type="match status" value="1"/>
</dbReference>
<dbReference type="InterPro" id="IPR050763">
    <property type="entry name" value="ABC_transporter_ATP-binding"/>
</dbReference>
<comment type="caution">
    <text evidence="6">The sequence shown here is derived from an EMBL/GenBank/DDBJ whole genome shotgun (WGS) entry which is preliminary data.</text>
</comment>
<proteinExistence type="inferred from homology"/>
<feature type="domain" description="ABC transporter" evidence="5">
    <location>
        <begin position="3"/>
        <end position="229"/>
    </location>
</feature>
<dbReference type="InterPro" id="IPR027417">
    <property type="entry name" value="P-loop_NTPase"/>
</dbReference>
<dbReference type="Proteomes" id="UP000824201">
    <property type="component" value="Unassembled WGS sequence"/>
</dbReference>
<dbReference type="PROSITE" id="PS00211">
    <property type="entry name" value="ABC_TRANSPORTER_1"/>
    <property type="match status" value="1"/>
</dbReference>
<evidence type="ECO:0000313" key="6">
    <source>
        <dbReference type="EMBL" id="HIR87559.1"/>
    </source>
</evidence>
<dbReference type="GO" id="GO:0005524">
    <property type="term" value="F:ATP binding"/>
    <property type="evidence" value="ECO:0007669"/>
    <property type="project" value="UniProtKB-KW"/>
</dbReference>
<dbReference type="InterPro" id="IPR017871">
    <property type="entry name" value="ABC_transporter-like_CS"/>
</dbReference>
<evidence type="ECO:0000256" key="3">
    <source>
        <dbReference type="ARBA" id="ARBA00022741"/>
    </source>
</evidence>
<dbReference type="Pfam" id="PF13732">
    <property type="entry name" value="DrrA1-3_C"/>
    <property type="match status" value="1"/>
</dbReference>
<keyword evidence="4 6" id="KW-0067">ATP-binding</keyword>
<reference evidence="6" key="2">
    <citation type="journal article" date="2021" name="PeerJ">
        <title>Extensive microbial diversity within the chicken gut microbiome revealed by metagenomics and culture.</title>
        <authorList>
            <person name="Gilroy R."/>
            <person name="Ravi A."/>
            <person name="Getino M."/>
            <person name="Pursley I."/>
            <person name="Horton D.L."/>
            <person name="Alikhan N.F."/>
            <person name="Baker D."/>
            <person name="Gharbi K."/>
            <person name="Hall N."/>
            <person name="Watson M."/>
            <person name="Adriaenssens E.M."/>
            <person name="Foster-Nyarko E."/>
            <person name="Jarju S."/>
            <person name="Secka A."/>
            <person name="Antonio M."/>
            <person name="Oren A."/>
            <person name="Chaudhuri R.R."/>
            <person name="La Ragione R."/>
            <person name="Hildebrand F."/>
            <person name="Pallen M.J."/>
        </authorList>
    </citation>
    <scope>NUCLEOTIDE SEQUENCE</scope>
    <source>
        <strain evidence="6">ChiW13-3771</strain>
    </source>
</reference>